<sequence length="225" mass="25095">MITVPERPPLAATVAEWVRWGLLVVWVGLAVIMVTTGEREGRLTNLEAAIASGEVSEVRVNGAGALGREGMATQTVHWRDGNLVNRYEEVTVYGEKAERQGGSNRVEIDAQDLGTYLQEQSPDLKIERTDEQSYSSSTVHGWGHLPTWFGITFLLVNIAVLIRLVASPQRPYRATRWAWFWLWCTPIGTPLYLVLSGPSVFLPTPAEGARRLTGIWAFLLFLFLT</sequence>
<evidence type="ECO:0000313" key="2">
    <source>
        <dbReference type="EMBL" id="MCD5313295.1"/>
    </source>
</evidence>
<feature type="transmembrane region" description="Helical" evidence="1">
    <location>
        <begin position="178"/>
        <end position="202"/>
    </location>
</feature>
<comment type="caution">
    <text evidence="2">The sequence shown here is derived from an EMBL/GenBank/DDBJ whole genome shotgun (WGS) entry which is preliminary data.</text>
</comment>
<keyword evidence="1" id="KW-0812">Transmembrane</keyword>
<accession>A0A9X1NFW4</accession>
<dbReference type="RefSeq" id="WP_231444354.1">
    <property type="nucleotide sequence ID" value="NZ_JAJOMB010000011.1"/>
</dbReference>
<name>A0A9X1NFW4_9ACTN</name>
<evidence type="ECO:0000313" key="3">
    <source>
        <dbReference type="Proteomes" id="UP001138997"/>
    </source>
</evidence>
<gene>
    <name evidence="2" type="ORF">LR394_20515</name>
</gene>
<feature type="transmembrane region" description="Helical" evidence="1">
    <location>
        <begin position="17"/>
        <end position="36"/>
    </location>
</feature>
<dbReference type="AlphaFoldDB" id="A0A9X1NFW4"/>
<keyword evidence="1" id="KW-0472">Membrane</keyword>
<organism evidence="2 3">
    <name type="scientific">Kineosporia babensis</name>
    <dbReference type="NCBI Taxonomy" id="499548"/>
    <lineage>
        <taxon>Bacteria</taxon>
        <taxon>Bacillati</taxon>
        <taxon>Actinomycetota</taxon>
        <taxon>Actinomycetes</taxon>
        <taxon>Kineosporiales</taxon>
        <taxon>Kineosporiaceae</taxon>
        <taxon>Kineosporia</taxon>
    </lineage>
</organism>
<evidence type="ECO:0000256" key="1">
    <source>
        <dbReference type="SAM" id="Phobius"/>
    </source>
</evidence>
<protein>
    <submittedName>
        <fullName evidence="2">Uncharacterized protein</fullName>
    </submittedName>
</protein>
<keyword evidence="1" id="KW-1133">Transmembrane helix</keyword>
<dbReference type="EMBL" id="JAJOMB010000011">
    <property type="protein sequence ID" value="MCD5313295.1"/>
    <property type="molecule type" value="Genomic_DNA"/>
</dbReference>
<dbReference type="Proteomes" id="UP001138997">
    <property type="component" value="Unassembled WGS sequence"/>
</dbReference>
<reference evidence="2" key="1">
    <citation type="submission" date="2021-11" db="EMBL/GenBank/DDBJ databases">
        <title>Streptomyces corallinus and Kineosporia corallina sp. nov., two new coral-derived marine actinobacteria.</title>
        <authorList>
            <person name="Buangrab K."/>
            <person name="Sutthacheep M."/>
            <person name="Yeemin T."/>
            <person name="Harunari E."/>
            <person name="Igarashi Y."/>
            <person name="Sripreechasak P."/>
            <person name="Kanchanasin P."/>
            <person name="Tanasupawat S."/>
            <person name="Phongsopitanun W."/>
        </authorList>
    </citation>
    <scope>NUCLEOTIDE SEQUENCE</scope>
    <source>
        <strain evidence="2">JCM 31032</strain>
    </source>
</reference>
<keyword evidence="3" id="KW-1185">Reference proteome</keyword>
<proteinExistence type="predicted"/>
<feature type="transmembrane region" description="Helical" evidence="1">
    <location>
        <begin position="145"/>
        <end position="166"/>
    </location>
</feature>